<dbReference type="InterPro" id="IPR019546">
    <property type="entry name" value="TAT_signal_bac_arc"/>
</dbReference>
<dbReference type="InterPro" id="IPR006311">
    <property type="entry name" value="TAT_signal"/>
</dbReference>
<feature type="signal peptide" evidence="2">
    <location>
        <begin position="1"/>
        <end position="28"/>
    </location>
</feature>
<accession>A0ABU7I1G8</accession>
<feature type="chain" id="PRO_5046080557" evidence="2">
    <location>
        <begin position="29"/>
        <end position="328"/>
    </location>
</feature>
<dbReference type="PANTHER" id="PTHR30024:SF48">
    <property type="entry name" value="ABC TRANSPORTER SUBSTRATE-BINDING PROTEIN"/>
    <property type="match status" value="1"/>
</dbReference>
<evidence type="ECO:0000259" key="3">
    <source>
        <dbReference type="Pfam" id="PF09084"/>
    </source>
</evidence>
<sequence length="328" mass="35572">MAIHLNRRRFLRHSAVLGLAAGAAPALAGSGEALRVWRYKGQAASFLADAGQASTPYPVEWVDIPGGAMVLEAFASASLDYAFMSPVLPLFASAAGNPLVLIASYQGEQNRSALIVKRGSGIRSLADLKGKRISFVRATDTHYLVLNLLRDNGLNLADIQARPMPARDALIAFQNGHLDAIVAGGIGALQALTQMDGQVLDAASRYQCGNYLIATSARVLEQPGKQAQIADFLERERATWDWVERNPEAWAARNQALTGISSALYLQQFNQRQRPCRLLPVSEQDIAAQQRIADLFHDSGLLRQPLAVRDLWDRRFTSLLSGQGSAAA</sequence>
<proteinExistence type="predicted"/>
<dbReference type="EMBL" id="JAZDQJ010000076">
    <property type="protein sequence ID" value="MEE1937667.1"/>
    <property type="molecule type" value="Genomic_DNA"/>
</dbReference>
<dbReference type="PANTHER" id="PTHR30024">
    <property type="entry name" value="ALIPHATIC SULFONATES-BINDING PROTEIN-RELATED"/>
    <property type="match status" value="1"/>
</dbReference>
<protein>
    <submittedName>
        <fullName evidence="4">ABC transporter substrate-binding protein</fullName>
    </submittedName>
</protein>
<evidence type="ECO:0000256" key="2">
    <source>
        <dbReference type="SAM" id="SignalP"/>
    </source>
</evidence>
<name>A0ABU7I1G8_9PSED</name>
<dbReference type="NCBIfam" id="TIGR01409">
    <property type="entry name" value="TAT_signal_seq"/>
    <property type="match status" value="1"/>
</dbReference>
<dbReference type="Pfam" id="PF09084">
    <property type="entry name" value="NMT1"/>
    <property type="match status" value="1"/>
</dbReference>
<dbReference type="Proteomes" id="UP001335100">
    <property type="component" value="Unassembled WGS sequence"/>
</dbReference>
<evidence type="ECO:0000313" key="5">
    <source>
        <dbReference type="Proteomes" id="UP001335100"/>
    </source>
</evidence>
<keyword evidence="5" id="KW-1185">Reference proteome</keyword>
<dbReference type="SUPFAM" id="SSF53850">
    <property type="entry name" value="Periplasmic binding protein-like II"/>
    <property type="match status" value="1"/>
</dbReference>
<gene>
    <name evidence="4" type="ORF">V0R50_30975</name>
</gene>
<dbReference type="RefSeq" id="WP_330078303.1">
    <property type="nucleotide sequence ID" value="NZ_JAZDQJ010000076.1"/>
</dbReference>
<comment type="caution">
    <text evidence="4">The sequence shown here is derived from an EMBL/GenBank/DDBJ whole genome shotgun (WGS) entry which is preliminary data.</text>
</comment>
<evidence type="ECO:0000313" key="4">
    <source>
        <dbReference type="EMBL" id="MEE1937667.1"/>
    </source>
</evidence>
<organism evidence="4 5">
    <name type="scientific">Pseudomonas ulcerans</name>
    <dbReference type="NCBI Taxonomy" id="3115852"/>
    <lineage>
        <taxon>Bacteria</taxon>
        <taxon>Pseudomonadati</taxon>
        <taxon>Pseudomonadota</taxon>
        <taxon>Gammaproteobacteria</taxon>
        <taxon>Pseudomonadales</taxon>
        <taxon>Pseudomonadaceae</taxon>
        <taxon>Pseudomonas</taxon>
    </lineage>
</organism>
<dbReference type="PROSITE" id="PS51318">
    <property type="entry name" value="TAT"/>
    <property type="match status" value="1"/>
</dbReference>
<dbReference type="Gene3D" id="3.40.190.10">
    <property type="entry name" value="Periplasmic binding protein-like II"/>
    <property type="match status" value="2"/>
</dbReference>
<dbReference type="InterPro" id="IPR015168">
    <property type="entry name" value="SsuA/THI5"/>
</dbReference>
<feature type="domain" description="SsuA/THI5-like" evidence="3">
    <location>
        <begin position="67"/>
        <end position="248"/>
    </location>
</feature>
<keyword evidence="1 2" id="KW-0732">Signal</keyword>
<evidence type="ECO:0000256" key="1">
    <source>
        <dbReference type="ARBA" id="ARBA00022729"/>
    </source>
</evidence>
<reference evidence="4 5" key="1">
    <citation type="submission" date="2024-01" db="EMBL/GenBank/DDBJ databases">
        <title>Unpublished Manusciprt.</title>
        <authorList>
            <person name="Duman M."/>
            <person name="Valdes E.G."/>
            <person name="Ajmi N."/>
            <person name="Altun S."/>
            <person name="Saticioglu I.B."/>
        </authorList>
    </citation>
    <scope>NUCLEOTIDE SEQUENCE [LARGE SCALE GENOMIC DNA]</scope>
    <source>
        <strain evidence="4 5">148P</strain>
    </source>
</reference>